<keyword evidence="1" id="KW-0812">Transmembrane</keyword>
<keyword evidence="1" id="KW-1133">Transmembrane helix</keyword>
<keyword evidence="1" id="KW-0472">Membrane</keyword>
<proteinExistence type="predicted"/>
<evidence type="ECO:0000313" key="3">
    <source>
        <dbReference type="Proteomes" id="UP000285023"/>
    </source>
</evidence>
<dbReference type="RefSeq" id="WP_119531083.1">
    <property type="nucleotide sequence ID" value="NZ_QXTF01000001.1"/>
</dbReference>
<dbReference type="Pfam" id="PF11003">
    <property type="entry name" value="DUF2842"/>
    <property type="match status" value="1"/>
</dbReference>
<name>A0A418Q1G9_9SPHN</name>
<protein>
    <submittedName>
        <fullName evidence="2">DUF2842 domain-containing protein</fullName>
    </submittedName>
</protein>
<dbReference type="OrthoDB" id="7510023at2"/>
<feature type="transmembrane region" description="Helical" evidence="1">
    <location>
        <begin position="12"/>
        <end position="30"/>
    </location>
</feature>
<evidence type="ECO:0000313" key="2">
    <source>
        <dbReference type="EMBL" id="RIX31785.1"/>
    </source>
</evidence>
<dbReference type="Proteomes" id="UP000285023">
    <property type="component" value="Unassembled WGS sequence"/>
</dbReference>
<organism evidence="2 3">
    <name type="scientific">Sphingomonas edaphi</name>
    <dbReference type="NCBI Taxonomy" id="2315689"/>
    <lineage>
        <taxon>Bacteria</taxon>
        <taxon>Pseudomonadati</taxon>
        <taxon>Pseudomonadota</taxon>
        <taxon>Alphaproteobacteria</taxon>
        <taxon>Sphingomonadales</taxon>
        <taxon>Sphingomonadaceae</taxon>
        <taxon>Sphingomonas</taxon>
    </lineage>
</organism>
<keyword evidence="3" id="KW-1185">Reference proteome</keyword>
<gene>
    <name evidence="2" type="ORF">D3M59_01910</name>
</gene>
<dbReference type="AlphaFoldDB" id="A0A418Q1G9"/>
<dbReference type="InterPro" id="IPR021265">
    <property type="entry name" value="DUF2842"/>
</dbReference>
<evidence type="ECO:0000256" key="1">
    <source>
        <dbReference type="SAM" id="Phobius"/>
    </source>
</evidence>
<reference evidence="2 3" key="1">
    <citation type="submission" date="2018-09" db="EMBL/GenBank/DDBJ databases">
        <title>Sphingomonas sp. DAC4.</title>
        <authorList>
            <person name="Seo T."/>
        </authorList>
    </citation>
    <scope>NUCLEOTIDE SEQUENCE [LARGE SCALE GENOMIC DNA]</scope>
    <source>
        <strain evidence="2 3">DAC4</strain>
    </source>
</reference>
<comment type="caution">
    <text evidence="2">The sequence shown here is derived from an EMBL/GenBank/DDBJ whole genome shotgun (WGS) entry which is preliminary data.</text>
</comment>
<dbReference type="EMBL" id="QXTF01000001">
    <property type="protein sequence ID" value="RIX31785.1"/>
    <property type="molecule type" value="Genomic_DNA"/>
</dbReference>
<sequence>MNQPSWRKPAGIFFILALIVVWAVLIASAADHVGNWPILAQSAFYLVAGIAWILPLKPLLRWMESGHFKD</sequence>
<accession>A0A418Q1G9</accession>
<feature type="transmembrane region" description="Helical" evidence="1">
    <location>
        <begin position="36"/>
        <end position="54"/>
    </location>
</feature>